<dbReference type="RefSeq" id="WP_025606957.1">
    <property type="nucleotide sequence ID" value="NZ_CP021235.1"/>
</dbReference>
<feature type="domain" description="CBU-0592-like" evidence="2">
    <location>
        <begin position="10"/>
        <end position="81"/>
    </location>
</feature>
<feature type="transmembrane region" description="Helical" evidence="1">
    <location>
        <begin position="39"/>
        <end position="56"/>
    </location>
</feature>
<evidence type="ECO:0000313" key="4">
    <source>
        <dbReference type="Proteomes" id="UP000266292"/>
    </source>
</evidence>
<proteinExistence type="predicted"/>
<feature type="transmembrane region" description="Helical" evidence="1">
    <location>
        <begin position="63"/>
        <end position="82"/>
    </location>
</feature>
<dbReference type="NCBIfam" id="NF047864">
    <property type="entry name" value="CBU_0592_membra"/>
    <property type="match status" value="1"/>
</dbReference>
<organism evidence="3 4">
    <name type="scientific">Pontibacter actiniarum</name>
    <dbReference type="NCBI Taxonomy" id="323450"/>
    <lineage>
        <taxon>Bacteria</taxon>
        <taxon>Pseudomonadati</taxon>
        <taxon>Bacteroidota</taxon>
        <taxon>Cytophagia</taxon>
        <taxon>Cytophagales</taxon>
        <taxon>Hymenobacteraceae</taxon>
        <taxon>Pontibacter</taxon>
    </lineage>
</organism>
<dbReference type="OrthoDB" id="853565at2"/>
<sequence>MVSIHKYTREAIGWASAVFSLSAFTLNSMGFISGQSVEYLGMNIIGCFLMILYAVSKKAHASWVLNTIFLLVAVIALVRAYVIG</sequence>
<accession>A0A1X9YSJ0</accession>
<evidence type="ECO:0000313" key="3">
    <source>
        <dbReference type="EMBL" id="ARS35828.1"/>
    </source>
</evidence>
<evidence type="ECO:0000259" key="2">
    <source>
        <dbReference type="Pfam" id="PF26604"/>
    </source>
</evidence>
<dbReference type="Pfam" id="PF26604">
    <property type="entry name" value="CBU_0592"/>
    <property type="match status" value="1"/>
</dbReference>
<dbReference type="AlphaFoldDB" id="A0A1X9YSJ0"/>
<keyword evidence="1" id="KW-0812">Transmembrane</keyword>
<keyword evidence="4" id="KW-1185">Reference proteome</keyword>
<keyword evidence="1" id="KW-0472">Membrane</keyword>
<dbReference type="STRING" id="709015.GCA_000472485_02108"/>
<gene>
    <name evidence="3" type="ORF">CA264_10445</name>
</gene>
<reference evidence="4" key="1">
    <citation type="submission" date="2017-05" db="EMBL/GenBank/DDBJ databases">
        <authorList>
            <person name="Ray J."/>
            <person name="Price M."/>
            <person name="Deutschbauer A."/>
        </authorList>
    </citation>
    <scope>NUCLEOTIDE SEQUENCE [LARGE SCALE GENOMIC DNA]</scope>
    <source>
        <strain evidence="4">DSM 19842</strain>
    </source>
</reference>
<evidence type="ECO:0000256" key="1">
    <source>
        <dbReference type="SAM" id="Phobius"/>
    </source>
</evidence>
<protein>
    <recommendedName>
        <fullName evidence="2">CBU-0592-like domain-containing protein</fullName>
    </recommendedName>
</protein>
<name>A0A1X9YSJ0_9BACT</name>
<dbReference type="KEGG" id="pact:CA264_10445"/>
<dbReference type="Proteomes" id="UP000266292">
    <property type="component" value="Chromosome"/>
</dbReference>
<dbReference type="InterPro" id="IPR058058">
    <property type="entry name" value="CBU_0592-like"/>
</dbReference>
<keyword evidence="1" id="KW-1133">Transmembrane helix</keyword>
<dbReference type="EMBL" id="CP021235">
    <property type="protein sequence ID" value="ARS35828.1"/>
    <property type="molecule type" value="Genomic_DNA"/>
</dbReference>
<feature type="transmembrane region" description="Helical" evidence="1">
    <location>
        <begin position="12"/>
        <end position="33"/>
    </location>
</feature>